<dbReference type="InterPro" id="IPR011050">
    <property type="entry name" value="Pectin_lyase_fold/virulence"/>
</dbReference>
<evidence type="ECO:0000259" key="3">
    <source>
        <dbReference type="Pfam" id="PF08480"/>
    </source>
</evidence>
<dbReference type="InterPro" id="IPR039448">
    <property type="entry name" value="Beta_helix"/>
</dbReference>
<feature type="transmembrane region" description="Helical" evidence="2">
    <location>
        <begin position="16"/>
        <end position="37"/>
    </location>
</feature>
<keyword evidence="6" id="KW-1185">Reference proteome</keyword>
<feature type="domain" description="Disaggregatase-related" evidence="3">
    <location>
        <begin position="277"/>
        <end position="459"/>
    </location>
</feature>
<dbReference type="Pfam" id="PF08480">
    <property type="entry name" value="Disaggr_assoc"/>
    <property type="match status" value="1"/>
</dbReference>
<protein>
    <recommendedName>
        <fullName evidence="7">Disaggregatase-related domain-containing protein</fullName>
    </recommendedName>
</protein>
<sequence>MNEKHLRYIQQNRKKIGISVVILFFSIALGILIFHTIESSFFPKPANKTVYVAADGSGNFTCDGSDDQVEINRALAYVAKNPEYSTVHLKGNTTYVISDSILIGSNTILEGDRTAVIKLEDNADWTVGKPMITQMDRSGVNRVTIRGFEIDGNHDKNLDKKRGQGYYNMIHFSDSKNIDVHDMHMHDGHGDGLKVERSSNIKFYNNRVYKLGHDGLFAIDSQNIKAWNNRITCRTNGGLRVMNSNHVKFHDNVINSFYHWSAGGSAILIEKTTGIVNDVEVYNNTIHNTYGPGLWLIGYGNSYSKKEAQNVHIHHNTFYNTGTNPNINWVGGIVTSGFFNTLIENNVFDGVYHGAIINMYPTTADVDHSVDLSPQGTGYKTIVRNNIIIATQKRKKDPDGTGYAIINYLPETHTIVLENNCLYSNSGGTYKNASSTTDIYVAPLFVNRSKHDYRLRPNSPCIGAGYSSAGSSENGINIGRY</sequence>
<gene>
    <name evidence="5" type="ORF">AOB57_000835</name>
</gene>
<dbReference type="InterPro" id="IPR013687">
    <property type="entry name" value="Disaggr-rel"/>
</dbReference>
<evidence type="ECO:0000313" key="6">
    <source>
        <dbReference type="Proteomes" id="UP000053087"/>
    </source>
</evidence>
<dbReference type="Pfam" id="PF13229">
    <property type="entry name" value="Beta_helix"/>
    <property type="match status" value="1"/>
</dbReference>
<evidence type="ECO:0000256" key="1">
    <source>
        <dbReference type="ARBA" id="ARBA00022737"/>
    </source>
</evidence>
<evidence type="ECO:0008006" key="7">
    <source>
        <dbReference type="Google" id="ProtNLM"/>
    </source>
</evidence>
<proteinExistence type="predicted"/>
<dbReference type="SUPFAM" id="SSF51126">
    <property type="entry name" value="Pectin lyase-like"/>
    <property type="match status" value="1"/>
</dbReference>
<dbReference type="RefSeq" id="WP_054298776.1">
    <property type="nucleotide sequence ID" value="NZ_CP032683.1"/>
</dbReference>
<dbReference type="Gene3D" id="2.160.20.10">
    <property type="entry name" value="Single-stranded right-handed beta-helix, Pectin lyase-like"/>
    <property type="match status" value="1"/>
</dbReference>
<keyword evidence="2" id="KW-0472">Membrane</keyword>
<dbReference type="InterPro" id="IPR006626">
    <property type="entry name" value="PbH1"/>
</dbReference>
<dbReference type="FunFam" id="2.160.20.10:FF:000069">
    <property type="entry name" value="Uncharacterized protein"/>
    <property type="match status" value="1"/>
</dbReference>
<reference evidence="5 6" key="1">
    <citation type="journal article" date="2016" name="Int. J. Syst. Evol. Microbiol.">
        <title>Methanosarcina flavescens sp. nov., a methanogenic archaeon isolated from a full-scale anaerobic digester.</title>
        <authorList>
            <person name="Kern T."/>
            <person name="Fischer M.A."/>
            <person name="Deppenmeier U."/>
            <person name="Schmitz R.A."/>
            <person name="Rother M."/>
        </authorList>
    </citation>
    <scope>NUCLEOTIDE SEQUENCE [LARGE SCALE GENOMIC DNA]</scope>
    <source>
        <strain evidence="5 6">E03.2</strain>
    </source>
</reference>
<keyword evidence="2" id="KW-0812">Transmembrane</keyword>
<keyword evidence="1" id="KW-0677">Repeat</keyword>
<dbReference type="AlphaFoldDB" id="A0A660HNV1"/>
<dbReference type="OrthoDB" id="105642at2157"/>
<evidence type="ECO:0000259" key="4">
    <source>
        <dbReference type="Pfam" id="PF13229"/>
    </source>
</evidence>
<dbReference type="SMART" id="SM00710">
    <property type="entry name" value="PbH1"/>
    <property type="match status" value="8"/>
</dbReference>
<organism evidence="5 6">
    <name type="scientific">Methanosarcina flavescens</name>
    <dbReference type="NCBI Taxonomy" id="1715806"/>
    <lineage>
        <taxon>Archaea</taxon>
        <taxon>Methanobacteriati</taxon>
        <taxon>Methanobacteriota</taxon>
        <taxon>Stenosarchaea group</taxon>
        <taxon>Methanomicrobia</taxon>
        <taxon>Methanosarcinales</taxon>
        <taxon>Methanosarcinaceae</taxon>
        <taxon>Methanosarcina</taxon>
    </lineage>
</organism>
<name>A0A660HNV1_9EURY</name>
<keyword evidence="2" id="KW-1133">Transmembrane helix</keyword>
<dbReference type="InterPro" id="IPR051550">
    <property type="entry name" value="SCF-Subunits/Alg-Epimerases"/>
</dbReference>
<evidence type="ECO:0000313" key="5">
    <source>
        <dbReference type="EMBL" id="AYK13945.1"/>
    </source>
</evidence>
<dbReference type="EMBL" id="CP032683">
    <property type="protein sequence ID" value="AYK13945.1"/>
    <property type="molecule type" value="Genomic_DNA"/>
</dbReference>
<dbReference type="GeneID" id="53686631"/>
<evidence type="ECO:0000256" key="2">
    <source>
        <dbReference type="SAM" id="Phobius"/>
    </source>
</evidence>
<dbReference type="InterPro" id="IPR012334">
    <property type="entry name" value="Pectin_lyas_fold"/>
</dbReference>
<dbReference type="KEGG" id="mfz:AOB57_000835"/>
<dbReference type="PANTHER" id="PTHR22990">
    <property type="entry name" value="F-BOX ONLY PROTEIN"/>
    <property type="match status" value="1"/>
</dbReference>
<dbReference type="Proteomes" id="UP000053087">
    <property type="component" value="Chromosome"/>
</dbReference>
<accession>A0A660HNV1</accession>
<feature type="domain" description="Right handed beta helix" evidence="4">
    <location>
        <begin position="147"/>
        <end position="255"/>
    </location>
</feature>
<dbReference type="PANTHER" id="PTHR22990:SF15">
    <property type="entry name" value="F-BOX ONLY PROTEIN 10"/>
    <property type="match status" value="1"/>
</dbReference>